<evidence type="ECO:0000313" key="2">
    <source>
        <dbReference type="Proteomes" id="UP001595886"/>
    </source>
</evidence>
<keyword evidence="2" id="KW-1185">Reference proteome</keyword>
<accession>A0ABV9QUV2</accession>
<dbReference type="EMBL" id="JBHSHD010000010">
    <property type="protein sequence ID" value="MFC4821140.1"/>
    <property type="molecule type" value="Genomic_DNA"/>
</dbReference>
<proteinExistence type="predicted"/>
<gene>
    <name evidence="1" type="ORF">ACFO6Q_12450</name>
</gene>
<sequence length="80" mass="8827">MADWLAAKHPQPTARMYDLRPSLPAQRAGLAQRRMASLATEAEASSETEQPFSLTEEEIAELAAILDERMRERRMAGAGA</sequence>
<name>A0ABV9QUV2_9GAMM</name>
<dbReference type="Proteomes" id="UP001595886">
    <property type="component" value="Unassembled WGS sequence"/>
</dbReference>
<reference evidence="2" key="1">
    <citation type="journal article" date="2019" name="Int. J. Syst. Evol. Microbiol.">
        <title>The Global Catalogue of Microorganisms (GCM) 10K type strain sequencing project: providing services to taxonomists for standard genome sequencing and annotation.</title>
        <authorList>
            <consortium name="The Broad Institute Genomics Platform"/>
            <consortium name="The Broad Institute Genome Sequencing Center for Infectious Disease"/>
            <person name="Wu L."/>
            <person name="Ma J."/>
        </authorList>
    </citation>
    <scope>NUCLEOTIDE SEQUENCE [LARGE SCALE GENOMIC DNA]</scope>
    <source>
        <strain evidence="2">CCUG 30340</strain>
    </source>
</reference>
<protein>
    <submittedName>
        <fullName evidence="1">Uncharacterized protein</fullName>
    </submittedName>
</protein>
<evidence type="ECO:0000313" key="1">
    <source>
        <dbReference type="EMBL" id="MFC4821140.1"/>
    </source>
</evidence>
<comment type="caution">
    <text evidence="1">The sequence shown here is derived from an EMBL/GenBank/DDBJ whole genome shotgun (WGS) entry which is preliminary data.</text>
</comment>
<dbReference type="RefSeq" id="WP_380021426.1">
    <property type="nucleotide sequence ID" value="NZ_JBHSHD010000010.1"/>
</dbReference>
<organism evidence="1 2">
    <name type="scientific">Dokdonella ginsengisoli</name>
    <dbReference type="NCBI Taxonomy" id="363846"/>
    <lineage>
        <taxon>Bacteria</taxon>
        <taxon>Pseudomonadati</taxon>
        <taxon>Pseudomonadota</taxon>
        <taxon>Gammaproteobacteria</taxon>
        <taxon>Lysobacterales</taxon>
        <taxon>Rhodanobacteraceae</taxon>
        <taxon>Dokdonella</taxon>
    </lineage>
</organism>